<keyword evidence="3" id="KW-0804">Transcription</keyword>
<dbReference type="PANTHER" id="PTHR43280">
    <property type="entry name" value="ARAC-FAMILY TRANSCRIPTIONAL REGULATOR"/>
    <property type="match status" value="1"/>
</dbReference>
<evidence type="ECO:0000313" key="6">
    <source>
        <dbReference type="Proteomes" id="UP000183945"/>
    </source>
</evidence>
<dbReference type="Gene3D" id="1.10.10.60">
    <property type="entry name" value="Homeodomain-like"/>
    <property type="match status" value="2"/>
</dbReference>
<evidence type="ECO:0000313" key="5">
    <source>
        <dbReference type="EMBL" id="SHG40037.1"/>
    </source>
</evidence>
<evidence type="ECO:0000256" key="1">
    <source>
        <dbReference type="ARBA" id="ARBA00023015"/>
    </source>
</evidence>
<dbReference type="OrthoDB" id="1451418at2"/>
<dbReference type="STRING" id="1073325.SAMN05444483_1118"/>
<keyword evidence="1" id="KW-0805">Transcription regulation</keyword>
<feature type="domain" description="HTH araC/xylS-type" evidence="4">
    <location>
        <begin position="200"/>
        <end position="299"/>
    </location>
</feature>
<accession>A0A1M5JHL1</accession>
<dbReference type="SMART" id="SM00342">
    <property type="entry name" value="HTH_ARAC"/>
    <property type="match status" value="1"/>
</dbReference>
<keyword evidence="6" id="KW-1185">Reference proteome</keyword>
<dbReference type="InterPro" id="IPR009057">
    <property type="entry name" value="Homeodomain-like_sf"/>
</dbReference>
<dbReference type="AlphaFoldDB" id="A0A1M5JHL1"/>
<proteinExistence type="predicted"/>
<keyword evidence="2 5" id="KW-0238">DNA-binding</keyword>
<dbReference type="GO" id="GO:0003700">
    <property type="term" value="F:DNA-binding transcription factor activity"/>
    <property type="evidence" value="ECO:0007669"/>
    <property type="project" value="InterPro"/>
</dbReference>
<evidence type="ECO:0000256" key="3">
    <source>
        <dbReference type="ARBA" id="ARBA00023163"/>
    </source>
</evidence>
<evidence type="ECO:0000256" key="2">
    <source>
        <dbReference type="ARBA" id="ARBA00023125"/>
    </source>
</evidence>
<organism evidence="5 6">
    <name type="scientific">Salegentibacter echinorum</name>
    <dbReference type="NCBI Taxonomy" id="1073325"/>
    <lineage>
        <taxon>Bacteria</taxon>
        <taxon>Pseudomonadati</taxon>
        <taxon>Bacteroidota</taxon>
        <taxon>Flavobacteriia</taxon>
        <taxon>Flavobacteriales</taxon>
        <taxon>Flavobacteriaceae</taxon>
        <taxon>Salegentibacter</taxon>
    </lineage>
</organism>
<name>A0A1M5JHL1_SALEC</name>
<dbReference type="RefSeq" id="WP_072880649.1">
    <property type="nucleotide sequence ID" value="NZ_FQVT01000011.1"/>
</dbReference>
<reference evidence="6" key="1">
    <citation type="submission" date="2016-11" db="EMBL/GenBank/DDBJ databases">
        <authorList>
            <person name="Varghese N."/>
            <person name="Submissions S."/>
        </authorList>
    </citation>
    <scope>NUCLEOTIDE SEQUENCE [LARGE SCALE GENOMIC DNA]</scope>
    <source>
        <strain evidence="6">DSM 24579</strain>
    </source>
</reference>
<gene>
    <name evidence="5" type="ORF">SAMN05444483_1118</name>
</gene>
<dbReference type="SUPFAM" id="SSF46689">
    <property type="entry name" value="Homeodomain-like"/>
    <property type="match status" value="1"/>
</dbReference>
<sequence>MRREFNRANLRGIYRMLTEWAKGNFAYQIKRSHHQDELEGLVAYFNQTGEELNNNRNQFLWLNRQNEIMVIQTAIFLLNDNLEVIDYSYKHPDNKIIPSYKILGKPFRTLLEKKTQSQWQDRIKAFKKDRAQSFNIMLEYQFDESLKLNLNSVVSRLMENVKSSFIVISFLLDTSIDYFPELPENAEIKTFSKWDQKLFHEIHIYIIHHLDEPSRSLDELAKLFNTNEYKIKTGFKEIFGCSPFQYHADQRIKHCKILIENTDLSLTEISIKMGFASYPHFSKNFKEKTKMSPRYYKKIIRNS</sequence>
<protein>
    <submittedName>
        <fullName evidence="5">AraC-type DNA-binding protein</fullName>
    </submittedName>
</protein>
<dbReference type="Proteomes" id="UP000183945">
    <property type="component" value="Unassembled WGS sequence"/>
</dbReference>
<dbReference type="EMBL" id="FQVT01000011">
    <property type="protein sequence ID" value="SHG40037.1"/>
    <property type="molecule type" value="Genomic_DNA"/>
</dbReference>
<evidence type="ECO:0000259" key="4">
    <source>
        <dbReference type="PROSITE" id="PS01124"/>
    </source>
</evidence>
<dbReference type="InterPro" id="IPR018060">
    <property type="entry name" value="HTH_AraC"/>
</dbReference>
<dbReference type="GO" id="GO:0043565">
    <property type="term" value="F:sequence-specific DNA binding"/>
    <property type="evidence" value="ECO:0007669"/>
    <property type="project" value="InterPro"/>
</dbReference>
<dbReference type="PANTHER" id="PTHR43280:SF30">
    <property type="entry name" value="MMSAB OPERON REGULATORY PROTEIN"/>
    <property type="match status" value="1"/>
</dbReference>
<dbReference type="PROSITE" id="PS01124">
    <property type="entry name" value="HTH_ARAC_FAMILY_2"/>
    <property type="match status" value="1"/>
</dbReference>
<dbReference type="Pfam" id="PF12833">
    <property type="entry name" value="HTH_18"/>
    <property type="match status" value="1"/>
</dbReference>